<name>A0A1A9AAK9_9ACTN</name>
<evidence type="ECO:0000256" key="3">
    <source>
        <dbReference type="ARBA" id="ARBA00023121"/>
    </source>
</evidence>
<dbReference type="RefSeq" id="WP_091202778.1">
    <property type="nucleotide sequence ID" value="NZ_LT594324.1"/>
</dbReference>
<dbReference type="Gene3D" id="1.10.3630.10">
    <property type="entry name" value="yeast vps74-n-term truncation variant domain like"/>
    <property type="match status" value="1"/>
</dbReference>
<protein>
    <submittedName>
        <fullName evidence="5">Golgi phosphoprotein 3 (GPP34)</fullName>
    </submittedName>
</protein>
<dbReference type="GO" id="GO:0070273">
    <property type="term" value="F:phosphatidylinositol-4-phosphate binding"/>
    <property type="evidence" value="ECO:0007669"/>
    <property type="project" value="InterPro"/>
</dbReference>
<keyword evidence="4" id="KW-0472">Membrane</keyword>
<keyword evidence="2" id="KW-0333">Golgi apparatus</keyword>
<dbReference type="EMBL" id="LT594324">
    <property type="protein sequence ID" value="SBT53522.1"/>
    <property type="molecule type" value="Genomic_DNA"/>
</dbReference>
<keyword evidence="3" id="KW-0446">Lipid-binding</keyword>
<evidence type="ECO:0000313" key="5">
    <source>
        <dbReference type="EMBL" id="SBT53522.1"/>
    </source>
</evidence>
<evidence type="ECO:0000313" key="6">
    <source>
        <dbReference type="Proteomes" id="UP000198765"/>
    </source>
</evidence>
<dbReference type="AlphaFoldDB" id="A0A1A9AAK9"/>
<evidence type="ECO:0000256" key="4">
    <source>
        <dbReference type="ARBA" id="ARBA00023136"/>
    </source>
</evidence>
<dbReference type="PATRIC" id="fig|299146.4.peg.4990"/>
<evidence type="ECO:0000256" key="1">
    <source>
        <dbReference type="ARBA" id="ARBA00004255"/>
    </source>
</evidence>
<dbReference type="Proteomes" id="UP000198765">
    <property type="component" value="Chromosome I"/>
</dbReference>
<dbReference type="InterPro" id="IPR038261">
    <property type="entry name" value="GPP34-like_sf"/>
</dbReference>
<dbReference type="OrthoDB" id="4962633at2"/>
<proteinExistence type="predicted"/>
<comment type="subcellular location">
    <subcellularLocation>
        <location evidence="1">Golgi apparatus membrane</location>
        <topology evidence="1">Peripheral membrane protein</topology>
        <orientation evidence="1">Cytoplasmic side</orientation>
    </subcellularLocation>
</comment>
<dbReference type="GO" id="GO:0012505">
    <property type="term" value="C:endomembrane system"/>
    <property type="evidence" value="ECO:0007669"/>
    <property type="project" value="UniProtKB-ARBA"/>
</dbReference>
<reference evidence="5 6" key="1">
    <citation type="submission" date="2016-06" db="EMBL/GenBank/DDBJ databases">
        <authorList>
            <person name="Kjaerup R.B."/>
            <person name="Dalgaard T.S."/>
            <person name="Juul-Madsen H.R."/>
        </authorList>
    </citation>
    <scope>NUCLEOTIDE SEQUENCE [LARGE SCALE GENOMIC DNA]</scope>
    <source>
        <strain evidence="5 6">DSM 45248</strain>
    </source>
</reference>
<dbReference type="GO" id="GO:0005737">
    <property type="term" value="C:cytoplasm"/>
    <property type="evidence" value="ECO:0007669"/>
    <property type="project" value="UniProtKB-ARBA"/>
</dbReference>
<sequence length="224" mass="23821">MERLTLADELVLLAYDDAGVNRLGRPALDHGLAGAVLVELTLARRVDLADDRLVVRDSTPTGQPLLDAALATIGADGRRRSPRDWIPRLAKSLADEVLTGLVAAGVLRREADRVLWVFPRTRYPSPDGGQPPAEAAARQRMTAALLGDGPVDAHTAGLLALTRAVGLDRRLFPEVPKDRLRSRLDEIAAGDWASAATKKAIEQTQAALLIATTAATTAAFVAST</sequence>
<gene>
    <name evidence="5" type="ORF">GA0070621_4830</name>
</gene>
<keyword evidence="6" id="KW-1185">Reference proteome</keyword>
<dbReference type="Pfam" id="PF05719">
    <property type="entry name" value="GPP34"/>
    <property type="match status" value="1"/>
</dbReference>
<organism evidence="5 6">
    <name type="scientific">Micromonospora narathiwatensis</name>
    <dbReference type="NCBI Taxonomy" id="299146"/>
    <lineage>
        <taxon>Bacteria</taxon>
        <taxon>Bacillati</taxon>
        <taxon>Actinomycetota</taxon>
        <taxon>Actinomycetes</taxon>
        <taxon>Micromonosporales</taxon>
        <taxon>Micromonosporaceae</taxon>
        <taxon>Micromonospora</taxon>
    </lineage>
</organism>
<accession>A0A1A9AAK9</accession>
<evidence type="ECO:0000256" key="2">
    <source>
        <dbReference type="ARBA" id="ARBA00023034"/>
    </source>
</evidence>
<dbReference type="InterPro" id="IPR008628">
    <property type="entry name" value="GPP34-like"/>
</dbReference>